<dbReference type="Proteomes" id="UP001352852">
    <property type="component" value="Unassembled WGS sequence"/>
</dbReference>
<evidence type="ECO:0000313" key="2">
    <source>
        <dbReference type="Proteomes" id="UP001352852"/>
    </source>
</evidence>
<dbReference type="EMBL" id="JAHUTJ010076568">
    <property type="protein sequence ID" value="MED6294799.1"/>
    <property type="molecule type" value="Genomic_DNA"/>
</dbReference>
<name>A0ABU7F674_9TELE</name>
<accession>A0ABU7F674</accession>
<organism evidence="1 2">
    <name type="scientific">Characodon lateralis</name>
    <dbReference type="NCBI Taxonomy" id="208331"/>
    <lineage>
        <taxon>Eukaryota</taxon>
        <taxon>Metazoa</taxon>
        <taxon>Chordata</taxon>
        <taxon>Craniata</taxon>
        <taxon>Vertebrata</taxon>
        <taxon>Euteleostomi</taxon>
        <taxon>Actinopterygii</taxon>
        <taxon>Neopterygii</taxon>
        <taxon>Teleostei</taxon>
        <taxon>Neoteleostei</taxon>
        <taxon>Acanthomorphata</taxon>
        <taxon>Ovalentaria</taxon>
        <taxon>Atherinomorphae</taxon>
        <taxon>Cyprinodontiformes</taxon>
        <taxon>Goodeidae</taxon>
        <taxon>Characodon</taxon>
    </lineage>
</organism>
<evidence type="ECO:0000313" key="1">
    <source>
        <dbReference type="EMBL" id="MED6294799.1"/>
    </source>
</evidence>
<comment type="caution">
    <text evidence="1">The sequence shown here is derived from an EMBL/GenBank/DDBJ whole genome shotgun (WGS) entry which is preliminary data.</text>
</comment>
<reference evidence="1 2" key="1">
    <citation type="submission" date="2021-06" db="EMBL/GenBank/DDBJ databases">
        <authorList>
            <person name="Palmer J.M."/>
        </authorList>
    </citation>
    <scope>NUCLEOTIDE SEQUENCE [LARGE SCALE GENOMIC DNA]</scope>
    <source>
        <strain evidence="1 2">CL_MEX2019</strain>
        <tissue evidence="1">Muscle</tissue>
    </source>
</reference>
<keyword evidence="2" id="KW-1185">Reference proteome</keyword>
<gene>
    <name evidence="1" type="ORF">CHARACLAT_024849</name>
</gene>
<proteinExistence type="predicted"/>
<protein>
    <submittedName>
        <fullName evidence="1">Uncharacterized protein</fullName>
    </submittedName>
</protein>
<sequence>MRLLMDLHNEVLPVNCKLGHVSGSGVWLSTWTSRLSSWLPGFVSRSVFELLDSWLLDKDPPPILDKDSNLRCFTWTRTKLAASWLTVHPDQVRSVHCSPSNTSAPRCQQRLSCASRLRISRFPLAVLFIYNINNARQISSSMLQHSLRIQTSVITDGTVASLVTQLLPY</sequence>